<dbReference type="AlphaFoldDB" id="A0A086P7C4"/>
<dbReference type="OrthoDB" id="7376075at2"/>
<keyword evidence="2" id="KW-1185">Reference proteome</keyword>
<evidence type="ECO:0000313" key="2">
    <source>
        <dbReference type="Proteomes" id="UP000024284"/>
    </source>
</evidence>
<organism evidence="1 2">
    <name type="scientific">Sphingobium herbicidovorans (strain ATCC 700291 / DSM 11019 / CCUG 56400 / KCTC 2939 / LMG 18315 / NBRC 16415 / MH)</name>
    <name type="common">Sphingomonas herbicidovorans</name>
    <dbReference type="NCBI Taxonomy" id="1219045"/>
    <lineage>
        <taxon>Bacteria</taxon>
        <taxon>Pseudomonadati</taxon>
        <taxon>Pseudomonadota</taxon>
        <taxon>Alphaproteobacteria</taxon>
        <taxon>Sphingomonadales</taxon>
        <taxon>Sphingomonadaceae</taxon>
        <taxon>Sphingobium</taxon>
    </lineage>
</organism>
<proteinExistence type="predicted"/>
<evidence type="ECO:0000313" key="1">
    <source>
        <dbReference type="EMBL" id="KFG89292.1"/>
    </source>
</evidence>
<dbReference type="RefSeq" id="WP_037467856.1">
    <property type="nucleotide sequence ID" value="NZ_BCZD01000010.1"/>
</dbReference>
<accession>A0A086P7C4</accession>
<reference evidence="1" key="1">
    <citation type="submission" date="2014-08" db="EMBL/GenBank/DDBJ databases">
        <title>Draft genome sequences of Sphingobium herbicidovorans.</title>
        <authorList>
            <person name="Gan H.M."/>
            <person name="Gan H.Y."/>
            <person name="Savka M.A."/>
        </authorList>
    </citation>
    <scope>NUCLEOTIDE SEQUENCE [LARGE SCALE GENOMIC DNA]</scope>
    <source>
        <strain evidence="1">NBRC 16415</strain>
    </source>
</reference>
<comment type="caution">
    <text evidence="1">The sequence shown here is derived from an EMBL/GenBank/DDBJ whole genome shotgun (WGS) entry which is preliminary data.</text>
</comment>
<dbReference type="STRING" id="76947.GCA_002080435_02120"/>
<dbReference type="Proteomes" id="UP000024284">
    <property type="component" value="Unassembled WGS sequence"/>
</dbReference>
<dbReference type="PATRIC" id="fig|1219045.3.peg.3163"/>
<name>A0A086P7C4_SPHHM</name>
<dbReference type="eggNOG" id="ENOG503149M">
    <property type="taxonomic scope" value="Bacteria"/>
</dbReference>
<sequence length="61" mass="7344">MLLRAVEKFLRENGIPATRFGRESVRDPRLVFDLRQGREPGERIKRRIEHFMNTYRRSTGQ</sequence>
<gene>
    <name evidence="1" type="ORF">BV98_003120</name>
</gene>
<protein>
    <submittedName>
        <fullName evidence="1">Uncharacterized protein</fullName>
    </submittedName>
</protein>
<dbReference type="EMBL" id="JFZA02000034">
    <property type="protein sequence ID" value="KFG89292.1"/>
    <property type="molecule type" value="Genomic_DNA"/>
</dbReference>